<comment type="caution">
    <text evidence="2">The sequence shown here is derived from an EMBL/GenBank/DDBJ whole genome shotgun (WGS) entry which is preliminary data.</text>
</comment>
<feature type="transmembrane region" description="Helical" evidence="1">
    <location>
        <begin position="461"/>
        <end position="479"/>
    </location>
</feature>
<feature type="transmembrane region" description="Helical" evidence="1">
    <location>
        <begin position="139"/>
        <end position="158"/>
    </location>
</feature>
<evidence type="ECO:0000256" key="1">
    <source>
        <dbReference type="SAM" id="Phobius"/>
    </source>
</evidence>
<dbReference type="EMBL" id="CAXDID020000036">
    <property type="protein sequence ID" value="CAL5997491.1"/>
    <property type="molecule type" value="Genomic_DNA"/>
</dbReference>
<gene>
    <name evidence="2" type="ORF">HINF_LOCUS15274</name>
</gene>
<accession>A0ABP1HQL2</accession>
<name>A0ABP1HQL2_9EUKA</name>
<sequence length="525" mass="60872">MYSMSSITIQYCIYNIYQLRFSAKFVIALLLNLIAFLVNILYFQTLTHNAYLFSQAPLRICISTLLCLVEFYPGSTNQFESISTIQFGLFSKAICDQMIYYYYQADAHSESSVKLLQLHSVMEDFRLVQGAVQSIANQYYFKCVYLSILFLLVAKYSYKPSAAHGKQNGSVMYLMCMRQIFISGIFIVILLNDQVTEQPLMLNLRDWFFIVLNIRQNYYIRLFISQCVKYFIVTLVLLTFKLLIFLFSQKHFNAHLVTAFNRKSYHFYIFAIFMCSLQCIPLFTLFCGSFIFILTIFEVFRGYVNSFFIQRTNAYVSDSDRCVALNHIQLLISSSFFQSLNGFTLREFNSVQVVGLIAQLSDAFANIIPALYQYVCKEQVLQWANIFEFQYLIHPLPPLQPQQLTLNNNINQIQQTQTSQFDVEESLRQTAPESRIEFKNKGTSVQLKKTQLQESLKQRSIIGTFSCIICFILLSYQFVKTQRRCFNLSSFAIGLLEAVCFNDNLLLAVGFCLGCMLEEHAGWCM</sequence>
<keyword evidence="1" id="KW-1133">Transmembrane helix</keyword>
<feature type="transmembrane region" description="Helical" evidence="1">
    <location>
        <begin position="227"/>
        <end position="247"/>
    </location>
</feature>
<feature type="transmembrane region" description="Helical" evidence="1">
    <location>
        <begin position="170"/>
        <end position="191"/>
    </location>
</feature>
<dbReference type="Proteomes" id="UP001642409">
    <property type="component" value="Unassembled WGS sequence"/>
</dbReference>
<organism evidence="2 3">
    <name type="scientific">Hexamita inflata</name>
    <dbReference type="NCBI Taxonomy" id="28002"/>
    <lineage>
        <taxon>Eukaryota</taxon>
        <taxon>Metamonada</taxon>
        <taxon>Diplomonadida</taxon>
        <taxon>Hexamitidae</taxon>
        <taxon>Hexamitinae</taxon>
        <taxon>Hexamita</taxon>
    </lineage>
</organism>
<evidence type="ECO:0000313" key="2">
    <source>
        <dbReference type="EMBL" id="CAL5997491.1"/>
    </source>
</evidence>
<proteinExistence type="predicted"/>
<keyword evidence="3" id="KW-1185">Reference proteome</keyword>
<feature type="transmembrane region" description="Helical" evidence="1">
    <location>
        <begin position="21"/>
        <end position="44"/>
    </location>
</feature>
<evidence type="ECO:0000313" key="3">
    <source>
        <dbReference type="Proteomes" id="UP001642409"/>
    </source>
</evidence>
<keyword evidence="1" id="KW-0812">Transmembrane</keyword>
<feature type="transmembrane region" description="Helical" evidence="1">
    <location>
        <begin position="267"/>
        <end position="297"/>
    </location>
</feature>
<keyword evidence="1" id="KW-0472">Membrane</keyword>
<reference evidence="2 3" key="1">
    <citation type="submission" date="2024-07" db="EMBL/GenBank/DDBJ databases">
        <authorList>
            <person name="Akdeniz Z."/>
        </authorList>
    </citation>
    <scope>NUCLEOTIDE SEQUENCE [LARGE SCALE GENOMIC DNA]</scope>
</reference>
<protein>
    <submittedName>
        <fullName evidence="2">Transmembrane_domain-containing protein</fullName>
    </submittedName>
</protein>